<protein>
    <submittedName>
        <fullName evidence="1">Uncharacterized protein</fullName>
    </submittedName>
</protein>
<accession>A0A6J7WV77</accession>
<proteinExistence type="predicted"/>
<sequence>MSGASAIIFLMSNIEIDFLIEEIIPMKHAEAPAVQSPEFQAFVNGWNNALGEVIKYLKQHNGDSN</sequence>
<organism evidence="1">
    <name type="scientific">uncultured Caudovirales phage</name>
    <dbReference type="NCBI Taxonomy" id="2100421"/>
    <lineage>
        <taxon>Viruses</taxon>
        <taxon>Duplodnaviria</taxon>
        <taxon>Heunggongvirae</taxon>
        <taxon>Uroviricota</taxon>
        <taxon>Caudoviricetes</taxon>
        <taxon>Peduoviridae</taxon>
        <taxon>Maltschvirus</taxon>
        <taxon>Maltschvirus maltsch</taxon>
    </lineage>
</organism>
<reference evidence="1" key="1">
    <citation type="submission" date="2020-05" db="EMBL/GenBank/DDBJ databases">
        <authorList>
            <person name="Chiriac C."/>
            <person name="Salcher M."/>
            <person name="Ghai R."/>
            <person name="Kavagutti S V."/>
        </authorList>
    </citation>
    <scope>NUCLEOTIDE SEQUENCE</scope>
</reference>
<dbReference type="EMBL" id="LR798295">
    <property type="protein sequence ID" value="CAB5221866.1"/>
    <property type="molecule type" value="Genomic_DNA"/>
</dbReference>
<gene>
    <name evidence="1" type="ORF">UFOVP359_108</name>
</gene>
<name>A0A6J7WV77_9CAUD</name>
<evidence type="ECO:0000313" key="1">
    <source>
        <dbReference type="EMBL" id="CAB5221866.1"/>
    </source>
</evidence>